<evidence type="ECO:0000256" key="8">
    <source>
        <dbReference type="ARBA" id="ARBA00023136"/>
    </source>
</evidence>
<dbReference type="InterPro" id="IPR030470">
    <property type="entry name" value="UbiA_prenylTrfase_CS"/>
</dbReference>
<dbReference type="InterPro" id="IPR039653">
    <property type="entry name" value="Prenyltransferase"/>
</dbReference>
<keyword evidence="6 9" id="KW-0812">Transmembrane</keyword>
<sequence length="302" mass="33155">MGPQQTSAPARLRGLYQLTRLHKFPLGSLIIYWPYGWSLAMAASSGHGSLDTLWKNVLILFIAATLYHSAFCVWNDICDRDLDVKVERTRNRPLVTGVVPVSDAYGMFIGLLILTFLAVSLTNRTAFAIMTTSLPINIIYPLAKRWTWWPQLLLGVACSWGCIVGWAAMAGSKLGLLETPALRALCVADTLFMVFADTMYAAQDKSDDDKAGIRSTARLFGAHIRTINALFALGFVSALAFAGRLNGNGIPYFLGCAGAALHAAWQLLMWRPDDAESSAAMFEQCHNLGYVVFLGIIVDIWI</sequence>
<comment type="similarity">
    <text evidence="4">Belongs to the UbiA prenyltransferase family.</text>
</comment>
<dbReference type="Pfam" id="PF01040">
    <property type="entry name" value="UbiA"/>
    <property type="match status" value="1"/>
</dbReference>
<evidence type="ECO:0000256" key="2">
    <source>
        <dbReference type="ARBA" id="ARBA00004141"/>
    </source>
</evidence>
<comment type="subcellular location">
    <subcellularLocation>
        <location evidence="2">Membrane</location>
        <topology evidence="2">Multi-pass membrane protein</topology>
    </subcellularLocation>
</comment>
<proteinExistence type="inferred from homology"/>
<keyword evidence="5" id="KW-0808">Transferase</keyword>
<dbReference type="CDD" id="cd13959">
    <property type="entry name" value="PT_UbiA_COQ2"/>
    <property type="match status" value="1"/>
</dbReference>
<reference evidence="10 11" key="1">
    <citation type="submission" date="2021-08" db="EMBL/GenBank/DDBJ databases">
        <title>Draft Genome Sequence of Phanerochaete sordida strain YK-624.</title>
        <authorList>
            <person name="Mori T."/>
            <person name="Dohra H."/>
            <person name="Suzuki T."/>
            <person name="Kawagishi H."/>
            <person name="Hirai H."/>
        </authorList>
    </citation>
    <scope>NUCLEOTIDE SEQUENCE [LARGE SCALE GENOMIC DNA]</scope>
    <source>
        <strain evidence="10 11">YK-624</strain>
    </source>
</reference>
<dbReference type="InterPro" id="IPR044878">
    <property type="entry name" value="UbiA_sf"/>
</dbReference>
<feature type="transmembrane region" description="Helical" evidence="9">
    <location>
        <begin position="222"/>
        <end position="243"/>
    </location>
</feature>
<dbReference type="AlphaFoldDB" id="A0A9P3G348"/>
<dbReference type="PROSITE" id="PS00943">
    <property type="entry name" value="UBIA"/>
    <property type="match status" value="1"/>
</dbReference>
<evidence type="ECO:0000313" key="10">
    <source>
        <dbReference type="EMBL" id="GJE87396.1"/>
    </source>
</evidence>
<comment type="caution">
    <text evidence="10">The sequence shown here is derived from an EMBL/GenBank/DDBJ whole genome shotgun (WGS) entry which is preliminary data.</text>
</comment>
<evidence type="ECO:0000256" key="1">
    <source>
        <dbReference type="ARBA" id="ARBA00001946"/>
    </source>
</evidence>
<comment type="cofactor">
    <cofactor evidence="1">
        <name>Mg(2+)</name>
        <dbReference type="ChEBI" id="CHEBI:18420"/>
    </cofactor>
</comment>
<keyword evidence="8 9" id="KW-0472">Membrane</keyword>
<feature type="transmembrane region" description="Helical" evidence="9">
    <location>
        <begin position="94"/>
        <end position="119"/>
    </location>
</feature>
<dbReference type="Gene3D" id="1.10.357.140">
    <property type="entry name" value="UbiA prenyltransferase"/>
    <property type="match status" value="1"/>
</dbReference>
<dbReference type="GO" id="GO:0016765">
    <property type="term" value="F:transferase activity, transferring alkyl or aryl (other than methyl) groups"/>
    <property type="evidence" value="ECO:0007669"/>
    <property type="project" value="InterPro"/>
</dbReference>
<feature type="transmembrane region" description="Helical" evidence="9">
    <location>
        <begin position="249"/>
        <end position="268"/>
    </location>
</feature>
<comment type="pathway">
    <text evidence="3">Secondary metabolite biosynthesis.</text>
</comment>
<evidence type="ECO:0000313" key="11">
    <source>
        <dbReference type="Proteomes" id="UP000703269"/>
    </source>
</evidence>
<feature type="transmembrane region" description="Helical" evidence="9">
    <location>
        <begin position="125"/>
        <end position="143"/>
    </location>
</feature>
<dbReference type="FunFam" id="1.20.120.1780:FF:000001">
    <property type="entry name" value="4-hydroxybenzoate octaprenyltransferase"/>
    <property type="match status" value="1"/>
</dbReference>
<evidence type="ECO:0000256" key="9">
    <source>
        <dbReference type="SAM" id="Phobius"/>
    </source>
</evidence>
<evidence type="ECO:0000256" key="4">
    <source>
        <dbReference type="ARBA" id="ARBA00005985"/>
    </source>
</evidence>
<dbReference type="GO" id="GO:0006744">
    <property type="term" value="P:ubiquinone biosynthetic process"/>
    <property type="evidence" value="ECO:0007669"/>
    <property type="project" value="TreeGrafter"/>
</dbReference>
<dbReference type="OrthoDB" id="18170at2759"/>
<dbReference type="InterPro" id="IPR000537">
    <property type="entry name" value="UbiA_prenyltransferase"/>
</dbReference>
<dbReference type="Proteomes" id="UP000703269">
    <property type="component" value="Unassembled WGS sequence"/>
</dbReference>
<gene>
    <name evidence="10" type="ORF">PsYK624_034790</name>
</gene>
<dbReference type="EMBL" id="BPQB01000006">
    <property type="protein sequence ID" value="GJE87396.1"/>
    <property type="molecule type" value="Genomic_DNA"/>
</dbReference>
<keyword evidence="7 9" id="KW-1133">Transmembrane helix</keyword>
<evidence type="ECO:0000256" key="3">
    <source>
        <dbReference type="ARBA" id="ARBA00005179"/>
    </source>
</evidence>
<feature type="transmembrane region" description="Helical" evidence="9">
    <location>
        <begin position="152"/>
        <end position="169"/>
    </location>
</feature>
<dbReference type="FunFam" id="1.10.357.140:FF:000008">
    <property type="entry name" value="4-hydroxybenzoate octaprenyltransferase"/>
    <property type="match status" value="1"/>
</dbReference>
<organism evidence="10 11">
    <name type="scientific">Phanerochaete sordida</name>
    <dbReference type="NCBI Taxonomy" id="48140"/>
    <lineage>
        <taxon>Eukaryota</taxon>
        <taxon>Fungi</taxon>
        <taxon>Dikarya</taxon>
        <taxon>Basidiomycota</taxon>
        <taxon>Agaricomycotina</taxon>
        <taxon>Agaricomycetes</taxon>
        <taxon>Polyporales</taxon>
        <taxon>Phanerochaetaceae</taxon>
        <taxon>Phanerochaete</taxon>
    </lineage>
</organism>
<name>A0A9P3G348_9APHY</name>
<feature type="transmembrane region" description="Helical" evidence="9">
    <location>
        <begin position="21"/>
        <end position="41"/>
    </location>
</feature>
<keyword evidence="11" id="KW-1185">Reference proteome</keyword>
<evidence type="ECO:0000256" key="5">
    <source>
        <dbReference type="ARBA" id="ARBA00022679"/>
    </source>
</evidence>
<dbReference type="PANTHER" id="PTHR11048">
    <property type="entry name" value="PRENYLTRANSFERASES"/>
    <property type="match status" value="1"/>
</dbReference>
<feature type="transmembrane region" description="Helical" evidence="9">
    <location>
        <begin position="53"/>
        <end position="74"/>
    </location>
</feature>
<evidence type="ECO:0000256" key="7">
    <source>
        <dbReference type="ARBA" id="ARBA00022989"/>
    </source>
</evidence>
<dbReference type="Gene3D" id="1.20.120.1780">
    <property type="entry name" value="UbiA prenyltransferase"/>
    <property type="match status" value="1"/>
</dbReference>
<dbReference type="PANTHER" id="PTHR11048:SF28">
    <property type="entry name" value="4-HYDROXYBENZOATE POLYPRENYLTRANSFERASE, MITOCHONDRIAL"/>
    <property type="match status" value="1"/>
</dbReference>
<protein>
    <submittedName>
        <fullName evidence="10">4-hydroxybenzoate octaprenyltransferase</fullName>
    </submittedName>
</protein>
<evidence type="ECO:0000256" key="6">
    <source>
        <dbReference type="ARBA" id="ARBA00022692"/>
    </source>
</evidence>
<accession>A0A9P3G348</accession>
<dbReference type="GO" id="GO:0005886">
    <property type="term" value="C:plasma membrane"/>
    <property type="evidence" value="ECO:0007669"/>
    <property type="project" value="TreeGrafter"/>
</dbReference>